<evidence type="ECO:0000313" key="2">
    <source>
        <dbReference type="Proteomes" id="UP000244005"/>
    </source>
</evidence>
<dbReference type="Proteomes" id="UP000244005">
    <property type="component" value="Unassembled WGS sequence"/>
</dbReference>
<sequence>MPAYLKACRRSDARLRPFHRCDSSGSGESRELLGCWIRQLRRWSKALRASSARINWKVTCRKKSPTSSRPDCSALNCDGCRTHLKLQIRLPLEAGTSYH</sequence>
<organism evidence="1 2">
    <name type="scientific">Marchantia polymorpha</name>
    <name type="common">Common liverwort</name>
    <name type="synonym">Marchantia aquatica</name>
    <dbReference type="NCBI Taxonomy" id="3197"/>
    <lineage>
        <taxon>Eukaryota</taxon>
        <taxon>Viridiplantae</taxon>
        <taxon>Streptophyta</taxon>
        <taxon>Embryophyta</taxon>
        <taxon>Marchantiophyta</taxon>
        <taxon>Marchantiopsida</taxon>
        <taxon>Marchantiidae</taxon>
        <taxon>Marchantiales</taxon>
        <taxon>Marchantiaceae</taxon>
        <taxon>Marchantia</taxon>
    </lineage>
</organism>
<keyword evidence="2" id="KW-1185">Reference proteome</keyword>
<gene>
    <name evidence="1" type="ORF">MARPO_0001s0367</name>
</gene>
<proteinExistence type="predicted"/>
<accession>A0A2R6XWA5</accession>
<reference evidence="2" key="1">
    <citation type="journal article" date="2017" name="Cell">
        <title>Insights into land plant evolution garnered from the Marchantia polymorpha genome.</title>
        <authorList>
            <person name="Bowman J.L."/>
            <person name="Kohchi T."/>
            <person name="Yamato K.T."/>
            <person name="Jenkins J."/>
            <person name="Shu S."/>
            <person name="Ishizaki K."/>
            <person name="Yamaoka S."/>
            <person name="Nishihama R."/>
            <person name="Nakamura Y."/>
            <person name="Berger F."/>
            <person name="Adam C."/>
            <person name="Aki S.S."/>
            <person name="Althoff F."/>
            <person name="Araki T."/>
            <person name="Arteaga-Vazquez M.A."/>
            <person name="Balasubrmanian S."/>
            <person name="Barry K."/>
            <person name="Bauer D."/>
            <person name="Boehm C.R."/>
            <person name="Briginshaw L."/>
            <person name="Caballero-Perez J."/>
            <person name="Catarino B."/>
            <person name="Chen F."/>
            <person name="Chiyoda S."/>
            <person name="Chovatia M."/>
            <person name="Davies K.M."/>
            <person name="Delmans M."/>
            <person name="Demura T."/>
            <person name="Dierschke T."/>
            <person name="Dolan L."/>
            <person name="Dorantes-Acosta A.E."/>
            <person name="Eklund D.M."/>
            <person name="Florent S.N."/>
            <person name="Flores-Sandoval E."/>
            <person name="Fujiyama A."/>
            <person name="Fukuzawa H."/>
            <person name="Galik B."/>
            <person name="Grimanelli D."/>
            <person name="Grimwood J."/>
            <person name="Grossniklaus U."/>
            <person name="Hamada T."/>
            <person name="Haseloff J."/>
            <person name="Hetherington A.J."/>
            <person name="Higo A."/>
            <person name="Hirakawa Y."/>
            <person name="Hundley H.N."/>
            <person name="Ikeda Y."/>
            <person name="Inoue K."/>
            <person name="Inoue S.I."/>
            <person name="Ishida S."/>
            <person name="Jia Q."/>
            <person name="Kakita M."/>
            <person name="Kanazawa T."/>
            <person name="Kawai Y."/>
            <person name="Kawashima T."/>
            <person name="Kennedy M."/>
            <person name="Kinose K."/>
            <person name="Kinoshita T."/>
            <person name="Kohara Y."/>
            <person name="Koide E."/>
            <person name="Komatsu K."/>
            <person name="Kopischke S."/>
            <person name="Kubo M."/>
            <person name="Kyozuka J."/>
            <person name="Lagercrantz U."/>
            <person name="Lin S.S."/>
            <person name="Lindquist E."/>
            <person name="Lipzen A.M."/>
            <person name="Lu C.W."/>
            <person name="De Luna E."/>
            <person name="Martienssen R.A."/>
            <person name="Minamino N."/>
            <person name="Mizutani M."/>
            <person name="Mizutani M."/>
            <person name="Mochizuki N."/>
            <person name="Monte I."/>
            <person name="Mosher R."/>
            <person name="Nagasaki H."/>
            <person name="Nakagami H."/>
            <person name="Naramoto S."/>
            <person name="Nishitani K."/>
            <person name="Ohtani M."/>
            <person name="Okamoto T."/>
            <person name="Okumura M."/>
            <person name="Phillips J."/>
            <person name="Pollak B."/>
            <person name="Reinders A."/>
            <person name="Rovekamp M."/>
            <person name="Sano R."/>
            <person name="Sawa S."/>
            <person name="Schmid M.W."/>
            <person name="Shirakawa M."/>
            <person name="Solano R."/>
            <person name="Spunde A."/>
            <person name="Suetsugu N."/>
            <person name="Sugano S."/>
            <person name="Sugiyama A."/>
            <person name="Sun R."/>
            <person name="Suzuki Y."/>
            <person name="Takenaka M."/>
            <person name="Takezawa D."/>
            <person name="Tomogane H."/>
            <person name="Tsuzuki M."/>
            <person name="Ueda T."/>
            <person name="Umeda M."/>
            <person name="Ward J.M."/>
            <person name="Watanabe Y."/>
            <person name="Yazaki K."/>
            <person name="Yokoyama R."/>
            <person name="Yoshitake Y."/>
            <person name="Yotsui I."/>
            <person name="Zachgo S."/>
            <person name="Schmutz J."/>
        </authorList>
    </citation>
    <scope>NUCLEOTIDE SEQUENCE [LARGE SCALE GENOMIC DNA]</scope>
    <source>
        <strain evidence="2">Tak-1</strain>
    </source>
</reference>
<protein>
    <submittedName>
        <fullName evidence="1">Uncharacterized protein</fullName>
    </submittedName>
</protein>
<name>A0A2R6XWA5_MARPO</name>
<evidence type="ECO:0000313" key="1">
    <source>
        <dbReference type="EMBL" id="PTQ50381.1"/>
    </source>
</evidence>
<dbReference type="EMBL" id="KZ772673">
    <property type="protein sequence ID" value="PTQ50381.1"/>
    <property type="molecule type" value="Genomic_DNA"/>
</dbReference>
<dbReference type="AlphaFoldDB" id="A0A2R6XWA5"/>